<keyword evidence="3 11" id="KW-1134">Transmembrane beta strand</keyword>
<evidence type="ECO:0000259" key="13">
    <source>
        <dbReference type="Pfam" id="PF00593"/>
    </source>
</evidence>
<keyword evidence="7" id="KW-0406">Ion transport</keyword>
<gene>
    <name evidence="15" type="ORF">AD945_10415</name>
</gene>
<dbReference type="PANTHER" id="PTHR32552:SF81">
    <property type="entry name" value="TONB-DEPENDENT OUTER MEMBRANE RECEPTOR"/>
    <property type="match status" value="1"/>
</dbReference>
<dbReference type="STRING" id="318683.A0U94_09910"/>
<evidence type="ECO:0000256" key="5">
    <source>
        <dbReference type="ARBA" id="ARBA00022692"/>
    </source>
</evidence>
<reference evidence="15 16" key="1">
    <citation type="submission" date="2015-06" db="EMBL/GenBank/DDBJ databases">
        <title>Improved classification and identification of acetic acid bacteria using matrix-assisted laser desorption/ionization time-of-flight mass spectrometry; Gluconobacter nephelii and Gluconobacter uchimurae are later heterotypic synonyms of Gluconobacter japonicus and Gluconobacter oxydans, respectively.</title>
        <authorList>
            <person name="Li L."/>
            <person name="Cleenwerck I."/>
            <person name="De Vuyst L."/>
            <person name="Vandamme P."/>
        </authorList>
    </citation>
    <scope>NUCLEOTIDE SEQUENCE [LARGE SCALE GENOMIC DNA]</scope>
    <source>
        <strain evidence="15 16">LMG 1768</strain>
    </source>
</reference>
<dbReference type="PANTHER" id="PTHR32552">
    <property type="entry name" value="FERRICHROME IRON RECEPTOR-RELATED"/>
    <property type="match status" value="1"/>
</dbReference>
<dbReference type="Pfam" id="PF07715">
    <property type="entry name" value="Plug"/>
    <property type="match status" value="1"/>
</dbReference>
<organism evidence="15 16">
    <name type="scientific">Gluconobacter albidus</name>
    <dbReference type="NCBI Taxonomy" id="318683"/>
    <lineage>
        <taxon>Bacteria</taxon>
        <taxon>Pseudomonadati</taxon>
        <taxon>Pseudomonadota</taxon>
        <taxon>Alphaproteobacteria</taxon>
        <taxon>Acetobacterales</taxon>
        <taxon>Acetobacteraceae</taxon>
        <taxon>Gluconobacter</taxon>
    </lineage>
</organism>
<dbReference type="AlphaFoldDB" id="A0A149THQ2"/>
<evidence type="ECO:0000256" key="10">
    <source>
        <dbReference type="ARBA" id="ARBA00023237"/>
    </source>
</evidence>
<dbReference type="OrthoDB" id="9760333at2"/>
<evidence type="ECO:0000256" key="7">
    <source>
        <dbReference type="ARBA" id="ARBA00023065"/>
    </source>
</evidence>
<dbReference type="InterPro" id="IPR036942">
    <property type="entry name" value="Beta-barrel_TonB_sf"/>
</dbReference>
<accession>A0A149THQ2</accession>
<keyword evidence="9 11" id="KW-0472">Membrane</keyword>
<dbReference type="Pfam" id="PF00593">
    <property type="entry name" value="TonB_dep_Rec_b-barrel"/>
    <property type="match status" value="1"/>
</dbReference>
<dbReference type="SUPFAM" id="SSF56935">
    <property type="entry name" value="Porins"/>
    <property type="match status" value="1"/>
</dbReference>
<proteinExistence type="inferred from homology"/>
<dbReference type="PROSITE" id="PS52016">
    <property type="entry name" value="TONB_DEPENDENT_REC_3"/>
    <property type="match status" value="1"/>
</dbReference>
<dbReference type="Proteomes" id="UP000075636">
    <property type="component" value="Unassembled WGS sequence"/>
</dbReference>
<dbReference type="GO" id="GO:0009279">
    <property type="term" value="C:cell outer membrane"/>
    <property type="evidence" value="ECO:0007669"/>
    <property type="project" value="UniProtKB-SubCell"/>
</dbReference>
<keyword evidence="6" id="KW-0408">Iron</keyword>
<keyword evidence="2 11" id="KW-0813">Transport</keyword>
<feature type="domain" description="TonB-dependent receptor-like beta-barrel" evidence="13">
    <location>
        <begin position="321"/>
        <end position="799"/>
    </location>
</feature>
<dbReference type="Gene3D" id="2.40.170.20">
    <property type="entry name" value="TonB-dependent receptor, beta-barrel domain"/>
    <property type="match status" value="1"/>
</dbReference>
<evidence type="ECO:0000256" key="1">
    <source>
        <dbReference type="ARBA" id="ARBA00004571"/>
    </source>
</evidence>
<evidence type="ECO:0000313" key="16">
    <source>
        <dbReference type="Proteomes" id="UP000075636"/>
    </source>
</evidence>
<dbReference type="EMBL" id="LHZR01000109">
    <property type="protein sequence ID" value="KXV47444.1"/>
    <property type="molecule type" value="Genomic_DNA"/>
</dbReference>
<evidence type="ECO:0000256" key="11">
    <source>
        <dbReference type="PROSITE-ProRule" id="PRU01360"/>
    </source>
</evidence>
<dbReference type="PATRIC" id="fig|318683.6.peg.1379"/>
<evidence type="ECO:0000259" key="14">
    <source>
        <dbReference type="Pfam" id="PF07715"/>
    </source>
</evidence>
<comment type="caution">
    <text evidence="15">The sequence shown here is derived from an EMBL/GenBank/DDBJ whole genome shotgun (WGS) entry which is preliminary data.</text>
</comment>
<evidence type="ECO:0000256" key="12">
    <source>
        <dbReference type="RuleBase" id="RU003357"/>
    </source>
</evidence>
<keyword evidence="10 11" id="KW-0998">Cell outer membrane</keyword>
<evidence type="ECO:0000256" key="4">
    <source>
        <dbReference type="ARBA" id="ARBA00022496"/>
    </source>
</evidence>
<evidence type="ECO:0000256" key="3">
    <source>
        <dbReference type="ARBA" id="ARBA00022452"/>
    </source>
</evidence>
<feature type="domain" description="TonB-dependent receptor plug" evidence="14">
    <location>
        <begin position="90"/>
        <end position="199"/>
    </location>
</feature>
<evidence type="ECO:0000313" key="15">
    <source>
        <dbReference type="EMBL" id="KXV47444.1"/>
    </source>
</evidence>
<dbReference type="InterPro" id="IPR012910">
    <property type="entry name" value="Plug_dom"/>
</dbReference>
<dbReference type="RefSeq" id="WP_062108620.1">
    <property type="nucleotide sequence ID" value="NZ_LHZR01000109.1"/>
</dbReference>
<evidence type="ECO:0000256" key="2">
    <source>
        <dbReference type="ARBA" id="ARBA00022448"/>
    </source>
</evidence>
<name>A0A149THQ2_9PROT</name>
<evidence type="ECO:0000256" key="6">
    <source>
        <dbReference type="ARBA" id="ARBA00023004"/>
    </source>
</evidence>
<dbReference type="InterPro" id="IPR039426">
    <property type="entry name" value="TonB-dep_rcpt-like"/>
</dbReference>
<evidence type="ECO:0000256" key="9">
    <source>
        <dbReference type="ARBA" id="ARBA00023136"/>
    </source>
</evidence>
<keyword evidence="4" id="KW-0410">Iron transport</keyword>
<evidence type="ECO:0008006" key="17">
    <source>
        <dbReference type="Google" id="ProtNLM"/>
    </source>
</evidence>
<protein>
    <recommendedName>
        <fullName evidence="17">TonB-dependent receptor</fullName>
    </recommendedName>
</protein>
<keyword evidence="8 12" id="KW-0798">TonB box</keyword>
<comment type="similarity">
    <text evidence="11 12">Belongs to the TonB-dependent receptor family.</text>
</comment>
<dbReference type="GO" id="GO:0006826">
    <property type="term" value="P:iron ion transport"/>
    <property type="evidence" value="ECO:0007669"/>
    <property type="project" value="UniProtKB-KW"/>
</dbReference>
<comment type="subcellular location">
    <subcellularLocation>
        <location evidence="1 11">Cell outer membrane</location>
        <topology evidence="1 11">Multi-pass membrane protein</topology>
    </subcellularLocation>
</comment>
<keyword evidence="5 11" id="KW-0812">Transmembrane</keyword>
<sequence>MKKKYVLLTAIAAVVDVTGWDSAQAQNAAPTEGAAATHAAHRHQTAKLVPAARPTLKAVKAPVSDPERIHVVASPVQAAAHTIDQETHALQNVPQAATRIGAQELKSEHITALPQAARLLPTVQLNISNPRNTTINIRGLGAAGTAATDGIEGGVAVYVDGVYRSRPATALSDLVDLNGITVLRGPAGTEGGMTATAGAIELTTAAPDLHTRHVYGEAGVGNYDYNRWSLGVTTPLIKDKLAVRLSALGYGNSGWVKNLAGGGDINGQTSRSFRAQVLYHPTDELSVRLTGDYAHLRENCCSGGLYKIVATKTDGSAVAGTLPQRLGWAGYGATAPSNAPYTINRSSLSDAEQEDMGLSGHVDWHHANFTLSSITAFRWWDWAPHNDGDLGPANAILNSNAKVDQRQFTQELRFSSSLGRLLDYRVGAFYMWQENRVYGDTRYGPDAGAWYGYGTGSSPVSGISAEQASNVLNNYDVRSYGQPTTNYYGLYANGTWHITRKLDFVTGVRYNYSTKTGSFSQWQVTPESYNSAVTSVATAQKIWGLYGSNTGYGAHVDNGFVTGQFVAKYHVADNAIVYGRYGRGGKSGGLNLVSFSASQLSQGAVSPNVGKETDDSFEVGAKAQFLQNRLLVSGTLYQTNDHNYQVTAVHEYQGALVSYLSSAPKVRVRGAEMDIHYSPLANLVTSLSASYNDAQFLQYSTSAPPELAWKGAYSLAHTQIPFVPRWALSAAVQYSHGIGKVFSRPLDAYAGGSYNYNTRMNTSSNNSVYGWVPAYGTLNLNFGFRDHQGRWELAGFINNATDERRVSQISQGSAASGNGSWYAYVTQPRNFGFIARVNY</sequence>
<dbReference type="InterPro" id="IPR000531">
    <property type="entry name" value="Beta-barrel_TonB"/>
</dbReference>
<evidence type="ECO:0000256" key="8">
    <source>
        <dbReference type="ARBA" id="ARBA00023077"/>
    </source>
</evidence>